<evidence type="ECO:0000313" key="3">
    <source>
        <dbReference type="Proteomes" id="UP001556367"/>
    </source>
</evidence>
<protein>
    <submittedName>
        <fullName evidence="2">Uncharacterized protein</fullName>
    </submittedName>
</protein>
<evidence type="ECO:0000256" key="1">
    <source>
        <dbReference type="SAM" id="MobiDB-lite"/>
    </source>
</evidence>
<organism evidence="2 3">
    <name type="scientific">Hohenbuehelia grisea</name>
    <dbReference type="NCBI Taxonomy" id="104357"/>
    <lineage>
        <taxon>Eukaryota</taxon>
        <taxon>Fungi</taxon>
        <taxon>Dikarya</taxon>
        <taxon>Basidiomycota</taxon>
        <taxon>Agaricomycotina</taxon>
        <taxon>Agaricomycetes</taxon>
        <taxon>Agaricomycetidae</taxon>
        <taxon>Agaricales</taxon>
        <taxon>Pleurotineae</taxon>
        <taxon>Pleurotaceae</taxon>
        <taxon>Hohenbuehelia</taxon>
    </lineage>
</organism>
<keyword evidence="3" id="KW-1185">Reference proteome</keyword>
<feature type="compositionally biased region" description="Polar residues" evidence="1">
    <location>
        <begin position="74"/>
        <end position="84"/>
    </location>
</feature>
<feature type="region of interest" description="Disordered" evidence="1">
    <location>
        <begin position="73"/>
        <end position="156"/>
    </location>
</feature>
<proteinExistence type="predicted"/>
<dbReference type="Proteomes" id="UP001556367">
    <property type="component" value="Unassembled WGS sequence"/>
</dbReference>
<gene>
    <name evidence="2" type="ORF">HGRIS_011982</name>
</gene>
<accession>A0ABR3JYY6</accession>
<comment type="caution">
    <text evidence="2">The sequence shown here is derived from an EMBL/GenBank/DDBJ whole genome shotgun (WGS) entry which is preliminary data.</text>
</comment>
<dbReference type="EMBL" id="JASNQZ010000002">
    <property type="protein sequence ID" value="KAL0960358.1"/>
    <property type="molecule type" value="Genomic_DNA"/>
</dbReference>
<reference evidence="3" key="1">
    <citation type="submission" date="2024-06" db="EMBL/GenBank/DDBJ databases">
        <title>Multi-omics analyses provide insights into the biosynthesis of the anticancer antibiotic pleurotin in Hohenbuehelia grisea.</title>
        <authorList>
            <person name="Weaver J.A."/>
            <person name="Alberti F."/>
        </authorList>
    </citation>
    <scope>NUCLEOTIDE SEQUENCE [LARGE SCALE GENOMIC DNA]</scope>
    <source>
        <strain evidence="3">T-177</strain>
    </source>
</reference>
<evidence type="ECO:0000313" key="2">
    <source>
        <dbReference type="EMBL" id="KAL0960358.1"/>
    </source>
</evidence>
<sequence>MTIRSTHYRQSFLLSPHFAIVHSGMKLEQIFSGRVIDIPAICSHFQVQPLDAAGVLVCHQVYQRWMKTDPGVDFTTSLDSSQKLGANLSPGPSNPPNSPHGSHHSHNTRGSGHSHAASAPPGFSTQPSMDALNENGGLIGFPPKPTSDYDVSPSDSISCADVATESVSDNETYTDDWERGCEEDDYGHGGPCELDAIVRAWTEAVWAETTGSASDIAADDKTLVNPLDPKNHATLDKRTSAGYFWDVRAGCPGKSGDLPEAITERGILPDSSLML</sequence>
<name>A0ABR3JYY6_9AGAR</name>